<dbReference type="InterPro" id="IPR027417">
    <property type="entry name" value="P-loop_NTPase"/>
</dbReference>
<keyword evidence="3" id="KW-0813">Transport</keyword>
<comment type="similarity">
    <text evidence="2">Belongs to the ABC transporter superfamily.</text>
</comment>
<dbReference type="Pfam" id="PF00005">
    <property type="entry name" value="ABC_tran"/>
    <property type="match status" value="1"/>
</dbReference>
<protein>
    <submittedName>
        <fullName evidence="11">ABC transporter ATP-binding protein</fullName>
    </submittedName>
</protein>
<evidence type="ECO:0000256" key="7">
    <source>
        <dbReference type="ARBA" id="ARBA00022840"/>
    </source>
</evidence>
<evidence type="ECO:0000256" key="5">
    <source>
        <dbReference type="ARBA" id="ARBA00022519"/>
    </source>
</evidence>
<comment type="caution">
    <text evidence="11">The sequence shown here is derived from an EMBL/GenBank/DDBJ whole genome shotgun (WGS) entry which is preliminary data.</text>
</comment>
<dbReference type="EMBL" id="VXPY01000119">
    <property type="protein sequence ID" value="MYD91882.1"/>
    <property type="molecule type" value="Genomic_DNA"/>
</dbReference>
<evidence type="ECO:0000256" key="8">
    <source>
        <dbReference type="ARBA" id="ARBA00022967"/>
    </source>
</evidence>
<dbReference type="PANTHER" id="PTHR43297:SF14">
    <property type="entry name" value="ATPASE AAA-TYPE CORE DOMAIN-CONTAINING PROTEIN"/>
    <property type="match status" value="1"/>
</dbReference>
<dbReference type="FunFam" id="3.40.50.300:FF:000016">
    <property type="entry name" value="Oligopeptide ABC transporter ATP-binding component"/>
    <property type="match status" value="1"/>
</dbReference>
<dbReference type="Pfam" id="PF08352">
    <property type="entry name" value="oligo_HPY"/>
    <property type="match status" value="1"/>
</dbReference>
<organism evidence="11">
    <name type="scientific">Caldilineaceae bacterium SB0662_bin_9</name>
    <dbReference type="NCBI Taxonomy" id="2605258"/>
    <lineage>
        <taxon>Bacteria</taxon>
        <taxon>Bacillati</taxon>
        <taxon>Chloroflexota</taxon>
        <taxon>Caldilineae</taxon>
        <taxon>Caldilineales</taxon>
        <taxon>Caldilineaceae</taxon>
    </lineage>
</organism>
<evidence type="ECO:0000313" key="11">
    <source>
        <dbReference type="EMBL" id="MYD91882.1"/>
    </source>
</evidence>
<keyword evidence="7 11" id="KW-0067">ATP-binding</keyword>
<evidence type="ECO:0000256" key="2">
    <source>
        <dbReference type="ARBA" id="ARBA00005417"/>
    </source>
</evidence>
<dbReference type="PROSITE" id="PS00211">
    <property type="entry name" value="ABC_TRANSPORTER_1"/>
    <property type="match status" value="1"/>
</dbReference>
<evidence type="ECO:0000256" key="9">
    <source>
        <dbReference type="ARBA" id="ARBA00023136"/>
    </source>
</evidence>
<dbReference type="InterPro" id="IPR003439">
    <property type="entry name" value="ABC_transporter-like_ATP-bd"/>
</dbReference>
<evidence type="ECO:0000259" key="10">
    <source>
        <dbReference type="PROSITE" id="PS50893"/>
    </source>
</evidence>
<dbReference type="InterPro" id="IPR013563">
    <property type="entry name" value="Oligopep_ABC_C"/>
</dbReference>
<dbReference type="InterPro" id="IPR050388">
    <property type="entry name" value="ABC_Ni/Peptide_Import"/>
</dbReference>
<evidence type="ECO:0000256" key="6">
    <source>
        <dbReference type="ARBA" id="ARBA00022741"/>
    </source>
</evidence>
<dbReference type="GO" id="GO:0015833">
    <property type="term" value="P:peptide transport"/>
    <property type="evidence" value="ECO:0007669"/>
    <property type="project" value="InterPro"/>
</dbReference>
<evidence type="ECO:0000256" key="3">
    <source>
        <dbReference type="ARBA" id="ARBA00022448"/>
    </source>
</evidence>
<dbReference type="GO" id="GO:0005524">
    <property type="term" value="F:ATP binding"/>
    <property type="evidence" value="ECO:0007669"/>
    <property type="project" value="UniProtKB-KW"/>
</dbReference>
<gene>
    <name evidence="11" type="ORF">F4Y08_16385</name>
</gene>
<dbReference type="CDD" id="cd03257">
    <property type="entry name" value="ABC_NikE_OppD_transporters"/>
    <property type="match status" value="1"/>
</dbReference>
<accession>A0A6B1DYY6</accession>
<evidence type="ECO:0000256" key="1">
    <source>
        <dbReference type="ARBA" id="ARBA00004202"/>
    </source>
</evidence>
<comment type="subcellular location">
    <subcellularLocation>
        <location evidence="1">Cell membrane</location>
        <topology evidence="1">Peripheral membrane protein</topology>
    </subcellularLocation>
</comment>
<dbReference type="Gene3D" id="3.40.50.300">
    <property type="entry name" value="P-loop containing nucleotide triphosphate hydrolases"/>
    <property type="match status" value="1"/>
</dbReference>
<keyword evidence="5" id="KW-0997">Cell inner membrane</keyword>
<keyword evidence="8" id="KW-1278">Translocase</keyword>
<keyword evidence="9" id="KW-0472">Membrane</keyword>
<feature type="domain" description="ABC transporter" evidence="10">
    <location>
        <begin position="8"/>
        <end position="270"/>
    </location>
</feature>
<reference evidence="11" key="1">
    <citation type="submission" date="2019-09" db="EMBL/GenBank/DDBJ databases">
        <title>Characterisation of the sponge microbiome using genome-centric metagenomics.</title>
        <authorList>
            <person name="Engelberts J.P."/>
            <person name="Robbins S.J."/>
            <person name="De Goeij J.M."/>
            <person name="Aranda M."/>
            <person name="Bell S.C."/>
            <person name="Webster N.S."/>
        </authorList>
    </citation>
    <scope>NUCLEOTIDE SEQUENCE</scope>
    <source>
        <strain evidence="11">SB0662_bin_9</strain>
    </source>
</reference>
<dbReference type="SUPFAM" id="SSF52540">
    <property type="entry name" value="P-loop containing nucleoside triphosphate hydrolases"/>
    <property type="match status" value="1"/>
</dbReference>
<evidence type="ECO:0000256" key="4">
    <source>
        <dbReference type="ARBA" id="ARBA00022475"/>
    </source>
</evidence>
<dbReference type="PROSITE" id="PS50893">
    <property type="entry name" value="ABC_TRANSPORTER_2"/>
    <property type="match status" value="1"/>
</dbReference>
<proteinExistence type="inferred from homology"/>
<dbReference type="NCBIfam" id="TIGR01727">
    <property type="entry name" value="oligo_HPY"/>
    <property type="match status" value="1"/>
</dbReference>
<keyword evidence="6" id="KW-0547">Nucleotide-binding</keyword>
<dbReference type="SMART" id="SM00382">
    <property type="entry name" value="AAA"/>
    <property type="match status" value="1"/>
</dbReference>
<keyword evidence="4" id="KW-1003">Cell membrane</keyword>
<sequence length="340" mass="37189">MDADQPLLEIRDLRTHFHIRQGTVRAVDGVSLSVFPGQTLAIVGESGCGKSITAQSILRILPRAGRIEHGHIHLQLSAGDPGRGEIVDLVGLNPKGSAMREIRGGEIGMIFQEPMSTFSPVYTIGHQIAEAARLHRTADDIEPRELVLDMLAHVGFAHPDRTWSQYPHELSGGMRQRAMIAMALIGRPRILIADEPTTALDVTTEAQILRLMKRLQAEFGMAIIFITHDLGVVARMADQVAVMYLGNIVEQGDVDTVFHAPRHPYLKALLRSVPRLDPAENIGLEPISGMVPDPFSRPTGCPFHPRCPEFMPGTCDASVPQLLPAVAEPGRTRAACHLYT</sequence>
<dbReference type="GO" id="GO:0005886">
    <property type="term" value="C:plasma membrane"/>
    <property type="evidence" value="ECO:0007669"/>
    <property type="project" value="UniProtKB-SubCell"/>
</dbReference>
<dbReference type="PANTHER" id="PTHR43297">
    <property type="entry name" value="OLIGOPEPTIDE TRANSPORT ATP-BINDING PROTEIN APPD"/>
    <property type="match status" value="1"/>
</dbReference>
<dbReference type="InterPro" id="IPR003593">
    <property type="entry name" value="AAA+_ATPase"/>
</dbReference>
<dbReference type="InterPro" id="IPR017871">
    <property type="entry name" value="ABC_transporter-like_CS"/>
</dbReference>
<dbReference type="GO" id="GO:0016887">
    <property type="term" value="F:ATP hydrolysis activity"/>
    <property type="evidence" value="ECO:0007669"/>
    <property type="project" value="InterPro"/>
</dbReference>
<dbReference type="AlphaFoldDB" id="A0A6B1DYY6"/>
<name>A0A6B1DYY6_9CHLR</name>